<dbReference type="GO" id="GO:0016787">
    <property type="term" value="F:hydrolase activity"/>
    <property type="evidence" value="ECO:0007669"/>
    <property type="project" value="InterPro"/>
</dbReference>
<accession>A0A8J3KZW7</accession>
<evidence type="ECO:0008006" key="5">
    <source>
        <dbReference type="Google" id="ProtNLM"/>
    </source>
</evidence>
<dbReference type="SMART" id="SM00487">
    <property type="entry name" value="DEXDc"/>
    <property type="match status" value="1"/>
</dbReference>
<gene>
    <name evidence="3" type="ORF">Cco03nite_27960</name>
</gene>
<dbReference type="PROSITE" id="PS51192">
    <property type="entry name" value="HELICASE_ATP_BIND_1"/>
    <property type="match status" value="1"/>
</dbReference>
<reference evidence="3 4" key="1">
    <citation type="submission" date="2021-01" db="EMBL/GenBank/DDBJ databases">
        <title>Whole genome shotgun sequence of Catellatospora coxensis NBRC 107359.</title>
        <authorList>
            <person name="Komaki H."/>
            <person name="Tamura T."/>
        </authorList>
    </citation>
    <scope>NUCLEOTIDE SEQUENCE [LARGE SCALE GENOMIC DNA]</scope>
    <source>
        <strain evidence="3 4">NBRC 107359</strain>
    </source>
</reference>
<evidence type="ECO:0000259" key="2">
    <source>
        <dbReference type="PROSITE" id="PS51194"/>
    </source>
</evidence>
<organism evidence="3 4">
    <name type="scientific">Catellatospora coxensis</name>
    <dbReference type="NCBI Taxonomy" id="310354"/>
    <lineage>
        <taxon>Bacteria</taxon>
        <taxon>Bacillati</taxon>
        <taxon>Actinomycetota</taxon>
        <taxon>Actinomycetes</taxon>
        <taxon>Micromonosporales</taxon>
        <taxon>Micromonosporaceae</taxon>
        <taxon>Catellatospora</taxon>
    </lineage>
</organism>
<dbReference type="Gene3D" id="3.40.50.300">
    <property type="entry name" value="P-loop containing nucleotide triphosphate hydrolases"/>
    <property type="match status" value="2"/>
</dbReference>
<dbReference type="PANTHER" id="PTHR47396:SF1">
    <property type="entry name" value="ATP-DEPENDENT HELICASE IRC3-RELATED"/>
    <property type="match status" value="1"/>
</dbReference>
<dbReference type="SUPFAM" id="SSF55874">
    <property type="entry name" value="ATPase domain of HSP90 chaperone/DNA topoisomerase II/histidine kinase"/>
    <property type="match status" value="1"/>
</dbReference>
<dbReference type="PANTHER" id="PTHR47396">
    <property type="entry name" value="TYPE I RESTRICTION ENZYME ECOKI R PROTEIN"/>
    <property type="match status" value="1"/>
</dbReference>
<comment type="caution">
    <text evidence="3">The sequence shown here is derived from an EMBL/GenBank/DDBJ whole genome shotgun (WGS) entry which is preliminary data.</text>
</comment>
<dbReference type="GO" id="GO:0005829">
    <property type="term" value="C:cytosol"/>
    <property type="evidence" value="ECO:0007669"/>
    <property type="project" value="TreeGrafter"/>
</dbReference>
<dbReference type="InterPro" id="IPR050742">
    <property type="entry name" value="Helicase_Restrict-Modif_Enz"/>
</dbReference>
<protein>
    <recommendedName>
        <fullName evidence="5">Superfamily II DNA or RNA helicase</fullName>
    </recommendedName>
</protein>
<dbReference type="Pfam" id="PF04851">
    <property type="entry name" value="ResIII"/>
    <property type="match status" value="1"/>
</dbReference>
<dbReference type="InterPro" id="IPR036890">
    <property type="entry name" value="HATPase_C_sf"/>
</dbReference>
<dbReference type="EMBL" id="BONI01000020">
    <property type="protein sequence ID" value="GIG06096.1"/>
    <property type="molecule type" value="Genomic_DNA"/>
</dbReference>
<dbReference type="InterPro" id="IPR006935">
    <property type="entry name" value="Helicase/UvrB_N"/>
</dbReference>
<evidence type="ECO:0000259" key="1">
    <source>
        <dbReference type="PROSITE" id="PS51192"/>
    </source>
</evidence>
<proteinExistence type="predicted"/>
<dbReference type="GO" id="GO:0005524">
    <property type="term" value="F:ATP binding"/>
    <property type="evidence" value="ECO:0007669"/>
    <property type="project" value="InterPro"/>
</dbReference>
<dbReference type="GO" id="GO:0003677">
    <property type="term" value="F:DNA binding"/>
    <property type="evidence" value="ECO:0007669"/>
    <property type="project" value="InterPro"/>
</dbReference>
<feature type="domain" description="Helicase ATP-binding" evidence="1">
    <location>
        <begin position="1165"/>
        <end position="1343"/>
    </location>
</feature>
<sequence>MTSTTDVSGKTVRQVVEEQSDRVLETYRIDNGLIQEHANGERRINQGGYGERQIYELVQNGADEMRTLDDGEIRVILTEHYLYCANTGNPMTPEGADTILRMSVSRKRGGQIGRFGVGVKSVLSVSDAPEFYSSTGSFGFDRDWAAERIRGVAPGVAETPVLRLARPIETQRARNEDRILDELLARAVTVVRLPLTPGSAERLGADLRSFPPEFQLFSPHVAHLHLEDRRPGRTLHRVMSAKASQTLHTLQGPGEDGKQTTSVWNVFRRTHQPSVNALRSAGELHDRPEIDLAWAVPQGSGGGRGTFWAYFPTNYATTLRGLLNAPWKTGEDRQNLFDHNAFNDELIEQAANLVVESLPHLVQPADPGAYLMLLPGRGREAPQWADERLTNAVWKAAASRPSIPDQNGDLRRPDQLNLTPDGMIDDWLTMWSGYDGRPMDWTHKSIENRERRAKANLIFDKAGRPEASVREWLEALVADGRPEGSARAILIVAAMVRCGHSQAGDALRARVILTESCGMVAAKAGDVFRRSDQDGLDDDLVYVDPQVTELDVVAAALNELGVREANAAGRLAAVLDKGFARYFEQEWNDFWKLCRRVPAQEAADAIRSRIPEWRRQIRVRTLDGRYRRPVDCLLPGRVVPADGSRDKGVTVDLSTHVADRALLTSLGMSDVPVADIDPRQDEWFDQYHVASVEAMCAALPAGVPYPKASNTMVEGVNPAGPLGLLPALSEEGRCLFLNHLPPGGLVRDWTARANRQTQHAQVDSPLVWMARKYGRLQTNEGSVALRSAVGPSLIEYRDILPVAQIDRAIADLLDLPATITDIPGALWEQLVTRVATTEEDAVPGRAYALVLRAGAAWPGGDTRCRVGAKWGTRPDDQICVTANPNEYQTLVRENVPALLAPTASDVDAMIQTWGMRRYTEMVSRELRKVEETEPVAVVAEFAHLRVLRGRKADGWTFVQCSELDEVTRTPLGMRTHQLDIASRDNVIYVRQTTDKAALLGGISRELGLHLSTAEINIVLQRAEEARNNDILKAVRAARDNIGKLLLLIGREQLQFGLPEGVLAWERTNSGQEPDDRRVAELALHAHGDGILRHHRKDLEKRHEALNVRFTGDTKSRRAVADLGFPDNYAGVGEDPVGATEQVPGPTPHFPLHDYQETLAARMHRMLMQQPPSRAMLSLPTGAGKTRVAAEAVIRYIKEHGQRGVPGPVLWIAQSDELCEQAVQSWRYVWEKVGAARTRLTISRFWSTREATPVTENPHLVVATIDKLTANLDDPAYAWLHMPALVIVDEAHGSTSPSYTRVFEKFGLTQQPLRTARPLIGLTATPFRGRSEDETRRLVNRYGATRLDDNLFEGEPYPALQRMRVLAHVDHHVLEGGTLRLTDEEMSHMSQLHGGTLPPAAEQRLAEDHVRNGVLLEALCELDPDWPVLVFATSVNHARFLSVMLNDRGVSSAAVDAQTPTARRRQIIDQFAQRRIRVLTNYGVLHQGFDAPATRAVVVARPTYSPNVYQQMIGRGLRGQANGGKERCLILNVRDNIVNYGQQLAFTAFEKMWGGE</sequence>
<dbReference type="InterPro" id="IPR027417">
    <property type="entry name" value="P-loop_NTPase"/>
</dbReference>
<dbReference type="Pfam" id="PF00271">
    <property type="entry name" value="Helicase_C"/>
    <property type="match status" value="1"/>
</dbReference>
<dbReference type="InterPro" id="IPR014001">
    <property type="entry name" value="Helicase_ATP-bd"/>
</dbReference>
<dbReference type="InterPro" id="IPR001650">
    <property type="entry name" value="Helicase_C-like"/>
</dbReference>
<evidence type="ECO:0000313" key="3">
    <source>
        <dbReference type="EMBL" id="GIG06096.1"/>
    </source>
</evidence>
<dbReference type="SUPFAM" id="SSF52540">
    <property type="entry name" value="P-loop containing nucleoside triphosphate hydrolases"/>
    <property type="match status" value="1"/>
</dbReference>
<dbReference type="RefSeq" id="WP_203692486.1">
    <property type="nucleotide sequence ID" value="NZ_BAAALC010000030.1"/>
</dbReference>
<dbReference type="NCBIfam" id="NF047352">
    <property type="entry name" value="P_loop_sacsin"/>
    <property type="match status" value="1"/>
</dbReference>
<dbReference type="Proteomes" id="UP000630887">
    <property type="component" value="Unassembled WGS sequence"/>
</dbReference>
<dbReference type="PROSITE" id="PS51194">
    <property type="entry name" value="HELICASE_CTER"/>
    <property type="match status" value="1"/>
</dbReference>
<evidence type="ECO:0000313" key="4">
    <source>
        <dbReference type="Proteomes" id="UP000630887"/>
    </source>
</evidence>
<keyword evidence="4" id="KW-1185">Reference proteome</keyword>
<feature type="domain" description="Helicase C-terminal" evidence="2">
    <location>
        <begin position="1413"/>
        <end position="1555"/>
    </location>
</feature>
<dbReference type="SMART" id="SM00490">
    <property type="entry name" value="HELICc"/>
    <property type="match status" value="1"/>
</dbReference>
<name>A0A8J3KZW7_9ACTN</name>